<evidence type="ECO:0000313" key="3">
    <source>
        <dbReference type="Proteomes" id="UP000051952"/>
    </source>
</evidence>
<feature type="region of interest" description="Disordered" evidence="1">
    <location>
        <begin position="32"/>
        <end position="122"/>
    </location>
</feature>
<reference evidence="3" key="1">
    <citation type="submission" date="2015-09" db="EMBL/GenBank/DDBJ databases">
        <authorList>
            <consortium name="Pathogen Informatics"/>
        </authorList>
    </citation>
    <scope>NUCLEOTIDE SEQUENCE [LARGE SCALE GENOMIC DNA]</scope>
    <source>
        <strain evidence="3">Lake Konstanz</strain>
    </source>
</reference>
<dbReference type="EMBL" id="CYKH01000286">
    <property type="protein sequence ID" value="CUF28531.1"/>
    <property type="molecule type" value="Genomic_DNA"/>
</dbReference>
<feature type="compositionally biased region" description="Polar residues" evidence="1">
    <location>
        <begin position="76"/>
        <end position="88"/>
    </location>
</feature>
<organism evidence="2 3">
    <name type="scientific">Bodo saltans</name>
    <name type="common">Flagellated protozoan</name>
    <dbReference type="NCBI Taxonomy" id="75058"/>
    <lineage>
        <taxon>Eukaryota</taxon>
        <taxon>Discoba</taxon>
        <taxon>Euglenozoa</taxon>
        <taxon>Kinetoplastea</taxon>
        <taxon>Metakinetoplastina</taxon>
        <taxon>Eubodonida</taxon>
        <taxon>Bodonidae</taxon>
        <taxon>Bodo</taxon>
    </lineage>
</organism>
<gene>
    <name evidence="2" type="ORF">BSAL_61030</name>
</gene>
<proteinExistence type="predicted"/>
<evidence type="ECO:0000313" key="2">
    <source>
        <dbReference type="EMBL" id="CUF28531.1"/>
    </source>
</evidence>
<dbReference type="VEuPathDB" id="TriTrypDB:BSAL_61030"/>
<dbReference type="AlphaFoldDB" id="A0A0S4ILN4"/>
<keyword evidence="3" id="KW-1185">Reference proteome</keyword>
<feature type="non-terminal residue" evidence="2">
    <location>
        <position position="1"/>
    </location>
</feature>
<accession>A0A0S4ILN4</accession>
<evidence type="ECO:0000256" key="1">
    <source>
        <dbReference type="SAM" id="MobiDB-lite"/>
    </source>
</evidence>
<dbReference type="Proteomes" id="UP000051952">
    <property type="component" value="Unassembled WGS sequence"/>
</dbReference>
<feature type="compositionally biased region" description="Basic residues" evidence="1">
    <location>
        <begin position="65"/>
        <end position="74"/>
    </location>
</feature>
<sequence>YEGGGGHFFSRISADYAVSRAIFLNFFFDAGSSKSTQKQPESNAKATQKQRQSNAKSRVNEPKSTRTRPIKKFQKQPESNPKASSKQAESNRETSKGKAAAKHPPPGARGAKGQKSFSENKRNNYNSILLPINQETLSLFKATIHG</sequence>
<protein>
    <submittedName>
        <fullName evidence="2">Uncharacterized protein</fullName>
    </submittedName>
</protein>
<feature type="compositionally biased region" description="Polar residues" evidence="1">
    <location>
        <begin position="32"/>
        <end position="57"/>
    </location>
</feature>
<name>A0A0S4ILN4_BODSA</name>